<feature type="region of interest" description="Disordered" evidence="7">
    <location>
        <begin position="1"/>
        <end position="20"/>
    </location>
</feature>
<evidence type="ECO:0000256" key="1">
    <source>
        <dbReference type="ARBA" id="ARBA00004316"/>
    </source>
</evidence>
<evidence type="ECO:0000313" key="9">
    <source>
        <dbReference type="EMBL" id="KAG9494700.1"/>
    </source>
</evidence>
<feature type="region of interest" description="Disordered" evidence="7">
    <location>
        <begin position="521"/>
        <end position="631"/>
    </location>
</feature>
<feature type="region of interest" description="Disordered" evidence="7">
    <location>
        <begin position="1671"/>
        <end position="1971"/>
    </location>
</feature>
<evidence type="ECO:0000256" key="7">
    <source>
        <dbReference type="SAM" id="MobiDB-lite"/>
    </source>
</evidence>
<dbReference type="GO" id="GO:0042461">
    <property type="term" value="P:photoreceptor cell development"/>
    <property type="evidence" value="ECO:0007669"/>
    <property type="project" value="TreeGrafter"/>
</dbReference>
<feature type="region of interest" description="Disordered" evidence="7">
    <location>
        <begin position="1074"/>
        <end position="1102"/>
    </location>
</feature>
<keyword evidence="5" id="KW-0966">Cell projection</keyword>
<feature type="compositionally biased region" description="Basic residues" evidence="7">
    <location>
        <begin position="998"/>
        <end position="1013"/>
    </location>
</feature>
<accession>A0A8J6FXX9</accession>
<dbReference type="InterPro" id="IPR003533">
    <property type="entry name" value="Doublecortin_dom"/>
</dbReference>
<feature type="compositionally biased region" description="Basic and acidic residues" evidence="7">
    <location>
        <begin position="1391"/>
        <end position="1405"/>
    </location>
</feature>
<feature type="region of interest" description="Disordered" evidence="7">
    <location>
        <begin position="865"/>
        <end position="1031"/>
    </location>
</feature>
<feature type="compositionally biased region" description="Acidic residues" evidence="7">
    <location>
        <begin position="1826"/>
        <end position="1835"/>
    </location>
</feature>
<dbReference type="GO" id="GO:0035082">
    <property type="term" value="P:axoneme assembly"/>
    <property type="evidence" value="ECO:0007669"/>
    <property type="project" value="TreeGrafter"/>
</dbReference>
<dbReference type="GO" id="GO:0035556">
    <property type="term" value="P:intracellular signal transduction"/>
    <property type="evidence" value="ECO:0007669"/>
    <property type="project" value="InterPro"/>
</dbReference>
<name>A0A8J6FXX9_ELECQ</name>
<feature type="compositionally biased region" description="Polar residues" evidence="7">
    <location>
        <begin position="775"/>
        <end position="795"/>
    </location>
</feature>
<evidence type="ECO:0000259" key="8">
    <source>
        <dbReference type="PROSITE" id="PS50309"/>
    </source>
</evidence>
<feature type="compositionally biased region" description="Acidic residues" evidence="7">
    <location>
        <begin position="1809"/>
        <end position="1818"/>
    </location>
</feature>
<feature type="compositionally biased region" description="Acidic residues" evidence="7">
    <location>
        <begin position="1758"/>
        <end position="1767"/>
    </location>
</feature>
<feature type="region of interest" description="Disordered" evidence="7">
    <location>
        <begin position="705"/>
        <end position="795"/>
    </location>
</feature>
<feature type="compositionally biased region" description="Acidic residues" evidence="7">
    <location>
        <begin position="1691"/>
        <end position="1701"/>
    </location>
</feature>
<feature type="compositionally biased region" description="Basic and acidic residues" evidence="7">
    <location>
        <begin position="1371"/>
        <end position="1382"/>
    </location>
</feature>
<evidence type="ECO:0000256" key="5">
    <source>
        <dbReference type="ARBA" id="ARBA00023273"/>
    </source>
</evidence>
<feature type="compositionally biased region" description="Acidic residues" evidence="7">
    <location>
        <begin position="1674"/>
        <end position="1684"/>
    </location>
</feature>
<feature type="compositionally biased region" description="Basic and acidic residues" evidence="7">
    <location>
        <begin position="1075"/>
        <end position="1089"/>
    </location>
</feature>
<dbReference type="PANTHER" id="PTHR23005">
    <property type="entry name" value="RETINITIS PIGMENTOSA 1 PROTEIN"/>
    <property type="match status" value="1"/>
</dbReference>
<feature type="compositionally biased region" description="Polar residues" evidence="7">
    <location>
        <begin position="1421"/>
        <end position="1448"/>
    </location>
</feature>
<dbReference type="Pfam" id="PF03607">
    <property type="entry name" value="DCX"/>
    <property type="match status" value="2"/>
</dbReference>
<reference evidence="9" key="1">
    <citation type="thesis" date="2020" institute="ProQuest LLC" country="789 East Eisenhower Parkway, Ann Arbor, MI, USA">
        <title>Comparative Genomics and Chromosome Evolution.</title>
        <authorList>
            <person name="Mudd A.B."/>
        </authorList>
    </citation>
    <scope>NUCLEOTIDE SEQUENCE</scope>
    <source>
        <strain evidence="9">HN-11 Male</strain>
        <tissue evidence="9">Kidney and liver</tissue>
    </source>
</reference>
<feature type="compositionally biased region" description="Low complexity" evidence="7">
    <location>
        <begin position="604"/>
        <end position="614"/>
    </location>
</feature>
<dbReference type="CDD" id="cd17146">
    <property type="entry name" value="DCX1_RP1L1"/>
    <property type="match status" value="1"/>
</dbReference>
<dbReference type="OrthoDB" id="1738954at2759"/>
<keyword evidence="10" id="KW-1185">Reference proteome</keyword>
<dbReference type="SMART" id="SM00537">
    <property type="entry name" value="DCX"/>
    <property type="match status" value="2"/>
</dbReference>
<feature type="region of interest" description="Disordered" evidence="7">
    <location>
        <begin position="1527"/>
        <end position="1587"/>
    </location>
</feature>
<gene>
    <name evidence="9" type="ORF">GDO78_002184</name>
</gene>
<feature type="compositionally biased region" description="Polar residues" evidence="7">
    <location>
        <begin position="746"/>
        <end position="762"/>
    </location>
</feature>
<protein>
    <recommendedName>
        <fullName evidence="8">Doublecortin domain-containing protein</fullName>
    </recommendedName>
</protein>
<evidence type="ECO:0000256" key="3">
    <source>
        <dbReference type="ARBA" id="ARBA00022490"/>
    </source>
</evidence>
<feature type="compositionally biased region" description="Acidic residues" evidence="7">
    <location>
        <begin position="1724"/>
        <end position="1733"/>
    </location>
</feature>
<feature type="compositionally biased region" description="Low complexity" evidence="7">
    <location>
        <begin position="1898"/>
        <end position="1910"/>
    </location>
</feature>
<feature type="compositionally biased region" description="Acidic residues" evidence="7">
    <location>
        <begin position="1775"/>
        <end position="1784"/>
    </location>
</feature>
<feature type="compositionally biased region" description="Acidic residues" evidence="7">
    <location>
        <begin position="1792"/>
        <end position="1801"/>
    </location>
</feature>
<evidence type="ECO:0000313" key="10">
    <source>
        <dbReference type="Proteomes" id="UP000770717"/>
    </source>
</evidence>
<feature type="compositionally biased region" description="Polar residues" evidence="7">
    <location>
        <begin position="282"/>
        <end position="297"/>
    </location>
</feature>
<feature type="compositionally biased region" description="Polar residues" evidence="7">
    <location>
        <begin position="521"/>
        <end position="542"/>
    </location>
</feature>
<feature type="compositionally biased region" description="Basic and acidic residues" evidence="7">
    <location>
        <begin position="1346"/>
        <end position="1364"/>
    </location>
</feature>
<feature type="compositionally biased region" description="Polar residues" evidence="7">
    <location>
        <begin position="984"/>
        <end position="995"/>
    </location>
</feature>
<feature type="region of interest" description="Disordered" evidence="7">
    <location>
        <begin position="123"/>
        <end position="144"/>
    </location>
</feature>
<proteinExistence type="predicted"/>
<keyword evidence="3" id="KW-0963">Cytoplasm</keyword>
<dbReference type="EMBL" id="WNTK01000001">
    <property type="protein sequence ID" value="KAG9494700.1"/>
    <property type="molecule type" value="Genomic_DNA"/>
</dbReference>
<dbReference type="PROSITE" id="PS50309">
    <property type="entry name" value="DC"/>
    <property type="match status" value="2"/>
</dbReference>
<feature type="compositionally biased region" description="Polar residues" evidence="7">
    <location>
        <begin position="936"/>
        <end position="950"/>
    </location>
</feature>
<evidence type="ECO:0000256" key="6">
    <source>
        <dbReference type="SAM" id="Coils"/>
    </source>
</evidence>
<feature type="compositionally biased region" description="Acidic residues" evidence="7">
    <location>
        <begin position="1960"/>
        <end position="1971"/>
    </location>
</feature>
<dbReference type="PANTHER" id="PTHR23005:SF3">
    <property type="entry name" value="RETINITIS PIGMENTOSA 1-LIKE 1 PROTEIN"/>
    <property type="match status" value="1"/>
</dbReference>
<feature type="region of interest" description="Disordered" evidence="7">
    <location>
        <begin position="245"/>
        <end position="297"/>
    </location>
</feature>
<feature type="compositionally biased region" description="Polar residues" evidence="7">
    <location>
        <begin position="902"/>
        <end position="911"/>
    </location>
</feature>
<dbReference type="InterPro" id="IPR036572">
    <property type="entry name" value="Doublecortin_dom_sf"/>
</dbReference>
<feature type="compositionally biased region" description="Acidic residues" evidence="7">
    <location>
        <begin position="1843"/>
        <end position="1852"/>
    </location>
</feature>
<organism evidence="9 10">
    <name type="scientific">Eleutherodactylus coqui</name>
    <name type="common">Puerto Rican coqui</name>
    <dbReference type="NCBI Taxonomy" id="57060"/>
    <lineage>
        <taxon>Eukaryota</taxon>
        <taxon>Metazoa</taxon>
        <taxon>Chordata</taxon>
        <taxon>Craniata</taxon>
        <taxon>Vertebrata</taxon>
        <taxon>Euteleostomi</taxon>
        <taxon>Amphibia</taxon>
        <taxon>Batrachia</taxon>
        <taxon>Anura</taxon>
        <taxon>Neobatrachia</taxon>
        <taxon>Hyloidea</taxon>
        <taxon>Eleutherodactylidae</taxon>
        <taxon>Eleutherodactylinae</taxon>
        <taxon>Eleutherodactylus</taxon>
        <taxon>Eleutherodactylus</taxon>
    </lineage>
</organism>
<keyword evidence="4" id="KW-0677">Repeat</keyword>
<dbReference type="GO" id="GO:0060041">
    <property type="term" value="P:retina development in camera-type eye"/>
    <property type="evidence" value="ECO:0007669"/>
    <property type="project" value="TreeGrafter"/>
</dbReference>
<feature type="compositionally biased region" description="Acidic residues" evidence="7">
    <location>
        <begin position="1741"/>
        <end position="1750"/>
    </location>
</feature>
<evidence type="ECO:0000256" key="4">
    <source>
        <dbReference type="ARBA" id="ARBA00022737"/>
    </source>
</evidence>
<comment type="caution">
    <text evidence="9">The sequence shown here is derived from an EMBL/GenBank/DDBJ whole genome shotgun (WGS) entry which is preliminary data.</text>
</comment>
<feature type="domain" description="Doublecortin" evidence="8">
    <location>
        <begin position="36"/>
        <end position="118"/>
    </location>
</feature>
<feature type="compositionally biased region" description="Acidic residues" evidence="7">
    <location>
        <begin position="1860"/>
        <end position="1869"/>
    </location>
</feature>
<evidence type="ECO:0000256" key="2">
    <source>
        <dbReference type="ARBA" id="ARBA00004496"/>
    </source>
</evidence>
<dbReference type="Proteomes" id="UP000770717">
    <property type="component" value="Unassembled WGS sequence"/>
</dbReference>
<feature type="region of interest" description="Disordered" evidence="7">
    <location>
        <begin position="1327"/>
        <end position="1458"/>
    </location>
</feature>
<feature type="compositionally biased region" description="Acidic residues" evidence="7">
    <location>
        <begin position="1877"/>
        <end position="1886"/>
    </location>
</feature>
<feature type="coiled-coil region" evidence="6">
    <location>
        <begin position="1488"/>
        <end position="1515"/>
    </location>
</feature>
<dbReference type="FunFam" id="3.10.20.230:FF:000006">
    <property type="entry name" value="Oxygen-regulated protein 1"/>
    <property type="match status" value="1"/>
</dbReference>
<feature type="region of interest" description="Disordered" evidence="7">
    <location>
        <begin position="458"/>
        <end position="489"/>
    </location>
</feature>
<feature type="domain" description="Doublecortin" evidence="8">
    <location>
        <begin position="157"/>
        <end position="236"/>
    </location>
</feature>
<sequence>MNPSVQEVYSVPPTSPDRPFPPVVRSHAVSEVTPAKKITFFKSGDPQFSGVKMAINRRSFKSFSALMDDLSNKVPLPFGVRTITTPRGTHNISRLEQLQDGGSYICSDKKYVLPIAGRKVGNQRVSRPLSARKQGQHEDPEEEYSATHFQQVPKVRKKIVLVKNGDPTFRLSMLLNRRNARNFRTFLEDASDLLQYTVRRLYTVDGRRIENIQAVLQSTSILICAGKEPFKPIQIENIRKSVTDKLPGLRSHPSHNAEIMDNKKNANFGPKAKKSIIHPRPASSNKTRLSLSSEKSYPNGLNMSPVNSGFSSYANMCPHGKSEDANHSLLNDDIEKKVHVNKDGSLSVEMKVRFRLLNEETLQWSTQIKKSSTIGKTKCEQLCLFDESDKKEETNTENFSETDESFYPCDADSYTSKLNEVGIEDMYCSHCGMQCQEYDIWKNPMHANQQEDYVKRATWQTRSSTSSTSSRHRVKGDQKTSIDSLHSMSSGEYTEHILHRSSHYSETKENGDTMVTYSTVSQCASRSGRSTVASNTDAISDTEQAKRSRSQNKSSSSSKSQGCMRKQQSQLSEEPHCQAHRGSSFEECPEASPTPCSGSDNCSRRVSVVSQSSLHSRKSHMLKRNSTNTKSLASNLSYNEEEEETQQPICKGSLKNMQDISMETANSEDPCRSPPIEDKNCSHDNEIHAKHTENASSTDLTKCSLTASTKSRSSSKKSMKVNGHDEDETSCNSQKSESALIKQESTDVCENSVSESHVTLSQSKRKSLTEHKGRSFQSTRSCQSKSSITESGQLNHVQDEHPILNQQGSCNESSSCTEKSDHVACIVNEDGENSLPISRASSKSLSSKFNSISCQENEQVFNVSSRVSSISEKKSIVKSSSSRDSTREMSQEEEAVNDTGVADSSSQTVAPNMNCIHSPLPPEGKPTHKHVRSAQFKLSSNSVSNDQIKTMNGEKSDNSRASTPGSKRMLASRASTDTCKKTKNVVTSHNSTEDTQSTKKHKNSSSSSKKKHKGDSLDADNNINSELVPSALPNVTPEEVVNEWLRKIPSDTMVVEYEVEECQKKTQAEIGIDASKTEQEEGDLPKEPIAEENNTNETEEEISKDVQCVNIVNDIQDTNIADVKDNEESVILSKLAGNNVKNEGLPNDIKSLPNNIQTSVQIMKALLSPSQESKFDRSNSLPEVSLTMGRKLSNSAAVLISCLASLQLLDEGQTEITNNTKDLKKPKYTELLNILQALWAEDPTNTSIINIKSGKHYSTDEEVTPVSSSGVDLNSGFEGSGDGSITGGGDHIVTTGKPEDGKLSILVKEIECAEKNMQCCQQKEVVSGEHDVASGEESTNEVASFNEDKSCIMDENMNEKKLDSSENTSETEIKEETNEEGHYNAVNNVNDVERTEEAEEHRISNNEKMNILSHSEEPKFNESNSPETNNINSPSDCQSTVISTSDSNGKNEDKQSPEADPVWVLNLLKKIEKEFMTHYVDAMHEFKVRWHLEDNENLDEMIAELKNEVSQRIQKSISNELKKIKARAGNRVPRPPAEGSRRRSSLQADERRRRLQTMHRVSIRQYANGENRGAGSYDFSSETNEEDLTFSASLGEDSNGQPNDEFCPCEKCIRQKRALKLAKPQTVAANAPIIKAFDLQQILKMKQNNDPKTEESDLADNETQYKKNHNIGEIAEDTETDCQEDQNTGETAEDTEKECQEDQNTGETAEDAETECQENHDTEETAEDAETECQEDHNTEETAEDAETECQENHNTEETAEDAETECQENHNTEETAEDAETECQENHNTEETAEEAETECQENHNTEETAEDAETECQENHNTEETAEDAETECQENHNTEETAEEAETECQENHNTEETAEDAEAECQENHNTEETAEDAETECQENHNTGETSPNGQSNGSGSKKSQMYPDSSSENEDGDSPRDSPVGVPKKETIGKVYANNTESFEECDNSKKDPDEDIIDQDEFDF</sequence>
<dbReference type="SUPFAM" id="SSF89837">
    <property type="entry name" value="Doublecortin (DC)"/>
    <property type="match status" value="2"/>
</dbReference>
<dbReference type="GO" id="GO:0005930">
    <property type="term" value="C:axoneme"/>
    <property type="evidence" value="ECO:0007669"/>
    <property type="project" value="TreeGrafter"/>
</dbReference>
<dbReference type="Gene3D" id="3.10.20.230">
    <property type="entry name" value="Doublecortin domain"/>
    <property type="match status" value="2"/>
</dbReference>
<feature type="compositionally biased region" description="Low complexity" evidence="7">
    <location>
        <begin position="551"/>
        <end position="561"/>
    </location>
</feature>
<comment type="subcellular location">
    <subcellularLocation>
        <location evidence="1">Cell projection</location>
    </subcellularLocation>
    <subcellularLocation>
        <location evidence="2">Cytoplasm</location>
    </subcellularLocation>
</comment>
<keyword evidence="6" id="KW-0175">Coiled coil</keyword>